<evidence type="ECO:0000256" key="2">
    <source>
        <dbReference type="ARBA" id="ARBA00010617"/>
    </source>
</evidence>
<evidence type="ECO:0000313" key="5">
    <source>
        <dbReference type="Proteomes" id="UP001148313"/>
    </source>
</evidence>
<organism evidence="4 5">
    <name type="scientific">Hoeflea poritis</name>
    <dbReference type="NCBI Taxonomy" id="2993659"/>
    <lineage>
        <taxon>Bacteria</taxon>
        <taxon>Pseudomonadati</taxon>
        <taxon>Pseudomonadota</taxon>
        <taxon>Alphaproteobacteria</taxon>
        <taxon>Hyphomicrobiales</taxon>
        <taxon>Rhizobiaceae</taxon>
        <taxon>Hoeflea</taxon>
    </lineage>
</organism>
<dbReference type="PANTHER" id="PTHR46696:SF1">
    <property type="entry name" value="CYTOCHROME P450 YJIB-RELATED"/>
    <property type="match status" value="1"/>
</dbReference>
<comment type="similarity">
    <text evidence="2 3">Belongs to the cytochrome P450 family.</text>
</comment>
<dbReference type="Pfam" id="PF00067">
    <property type="entry name" value="p450"/>
    <property type="match status" value="1"/>
</dbReference>
<keyword evidence="3" id="KW-0479">Metal-binding</keyword>
<keyword evidence="3" id="KW-0503">Monooxygenase</keyword>
<reference evidence="4" key="1">
    <citation type="submission" date="2022-11" db="EMBL/GenBank/DDBJ databases">
        <title>Hoeflea poritis sp. nov., isolated from scleractinian coral Porites lutea.</title>
        <authorList>
            <person name="Zhang G."/>
            <person name="Wei Q."/>
            <person name="Cai L."/>
        </authorList>
    </citation>
    <scope>NUCLEOTIDE SEQUENCE</scope>
    <source>
        <strain evidence="4">E7-10</strain>
    </source>
</reference>
<gene>
    <name evidence="4" type="ORF">OOZ53_17650</name>
</gene>
<keyword evidence="3" id="KW-0349">Heme</keyword>
<comment type="caution">
    <text evidence="4">The sequence shown here is derived from an EMBL/GenBank/DDBJ whole genome shotgun (WGS) entry which is preliminary data.</text>
</comment>
<dbReference type="Proteomes" id="UP001148313">
    <property type="component" value="Unassembled WGS sequence"/>
</dbReference>
<dbReference type="InterPro" id="IPR017972">
    <property type="entry name" value="Cyt_P450_CS"/>
</dbReference>
<sequence length="402" mass="45643">MLDLHPEDEFFQYLKAGSAPPGFDVYPVFRKLQGRYPVWKSPWGDWYVSSYEAVCHVLMNRDFLQSPPAERGAGSFVHEQTRDLARDFDKWLLFSNPPQHAELRRAFSRAVKGRSLKRLKPVIEDVCGKIVPDSDFGSCEFVDSVARVLPVAVVSRILCFPEEDQQRISDWSDCIRRGFDVGLDSLSHEDVAALEEMMTYFRDLVKSPTWRRVSAQSGLDELAETFDSKTAASNLAMLAFVGHETTVHLLGSMLLSLSEYYDAWQQLKSHPELVKNAVIEALRHQSPVQKICRTAVRPIELAGMRIPEGEMIVLLLGAANRDPARFPNPDRFDVTRRDNRHVAFGIGLHRCLGDNLAVLEAETLLSTLLQRWKSFKVKPSSISWHDNSSLRGLDRLCVEWTA</sequence>
<accession>A0ABT4VR59</accession>
<dbReference type="RefSeq" id="WP_271090997.1">
    <property type="nucleotide sequence ID" value="NZ_JAPJZH010000011.1"/>
</dbReference>
<name>A0ABT4VR59_9HYPH</name>
<dbReference type="InterPro" id="IPR036396">
    <property type="entry name" value="Cyt_P450_sf"/>
</dbReference>
<dbReference type="PRINTS" id="PR00359">
    <property type="entry name" value="BP450"/>
</dbReference>
<dbReference type="SUPFAM" id="SSF48264">
    <property type="entry name" value="Cytochrome P450"/>
    <property type="match status" value="1"/>
</dbReference>
<dbReference type="InterPro" id="IPR001128">
    <property type="entry name" value="Cyt_P450"/>
</dbReference>
<comment type="cofactor">
    <cofactor evidence="1">
        <name>heme</name>
        <dbReference type="ChEBI" id="CHEBI:30413"/>
    </cofactor>
</comment>
<dbReference type="InterPro" id="IPR002397">
    <property type="entry name" value="Cyt_P450_B"/>
</dbReference>
<dbReference type="Gene3D" id="1.10.630.10">
    <property type="entry name" value="Cytochrome P450"/>
    <property type="match status" value="1"/>
</dbReference>
<proteinExistence type="inferred from homology"/>
<evidence type="ECO:0000313" key="4">
    <source>
        <dbReference type="EMBL" id="MDA4847189.1"/>
    </source>
</evidence>
<evidence type="ECO:0000256" key="3">
    <source>
        <dbReference type="RuleBase" id="RU000461"/>
    </source>
</evidence>
<dbReference type="PROSITE" id="PS00086">
    <property type="entry name" value="CYTOCHROME_P450"/>
    <property type="match status" value="1"/>
</dbReference>
<keyword evidence="3" id="KW-0560">Oxidoreductase</keyword>
<protein>
    <submittedName>
        <fullName evidence="4">Cytochrome P450</fullName>
    </submittedName>
</protein>
<dbReference type="PANTHER" id="PTHR46696">
    <property type="entry name" value="P450, PUTATIVE (EUROFUNG)-RELATED"/>
    <property type="match status" value="1"/>
</dbReference>
<keyword evidence="5" id="KW-1185">Reference proteome</keyword>
<keyword evidence="3" id="KW-0408">Iron</keyword>
<evidence type="ECO:0000256" key="1">
    <source>
        <dbReference type="ARBA" id="ARBA00001971"/>
    </source>
</evidence>
<dbReference type="EMBL" id="JAPJZH010000011">
    <property type="protein sequence ID" value="MDA4847189.1"/>
    <property type="molecule type" value="Genomic_DNA"/>
</dbReference>